<evidence type="ECO:0000313" key="4">
    <source>
        <dbReference type="RefSeq" id="XP_030977795.1"/>
    </source>
</evidence>
<reference evidence="4" key="3">
    <citation type="submission" date="2025-08" db="UniProtKB">
        <authorList>
            <consortium name="RefSeq"/>
        </authorList>
    </citation>
    <scope>IDENTIFICATION</scope>
    <source>
        <strain evidence="4">NI907</strain>
    </source>
</reference>
<keyword evidence="2" id="KW-0732">Signal</keyword>
<dbReference type="AlphaFoldDB" id="A0A6P8ASC5"/>
<reference evidence="4" key="1">
    <citation type="journal article" date="2019" name="Mol. Biol. Evol.">
        <title>Blast fungal genomes show frequent chromosomal changes, gene gains and losses, and effector gene turnover.</title>
        <authorList>
            <person name="Gomez Luciano L.B."/>
            <person name="Jason Tsai I."/>
            <person name="Chuma I."/>
            <person name="Tosa Y."/>
            <person name="Chen Y.H."/>
            <person name="Li J.Y."/>
            <person name="Li M.Y."/>
            <person name="Jade Lu M.Y."/>
            <person name="Nakayashiki H."/>
            <person name="Li W.H."/>
        </authorList>
    </citation>
    <scope>NUCLEOTIDE SEQUENCE</scope>
    <source>
        <strain evidence="4">NI907</strain>
    </source>
</reference>
<feature type="region of interest" description="Disordered" evidence="1">
    <location>
        <begin position="140"/>
        <end position="184"/>
    </location>
</feature>
<dbReference type="Gene3D" id="3.40.33.10">
    <property type="entry name" value="CAP"/>
    <property type="match status" value="1"/>
</dbReference>
<dbReference type="SUPFAM" id="SSF55797">
    <property type="entry name" value="PR-1-like"/>
    <property type="match status" value="1"/>
</dbReference>
<organism evidence="3 4">
    <name type="scientific">Pyricularia grisea</name>
    <name type="common">Crabgrass-specific blast fungus</name>
    <name type="synonym">Magnaporthe grisea</name>
    <dbReference type="NCBI Taxonomy" id="148305"/>
    <lineage>
        <taxon>Eukaryota</taxon>
        <taxon>Fungi</taxon>
        <taxon>Dikarya</taxon>
        <taxon>Ascomycota</taxon>
        <taxon>Pezizomycotina</taxon>
        <taxon>Sordariomycetes</taxon>
        <taxon>Sordariomycetidae</taxon>
        <taxon>Magnaporthales</taxon>
        <taxon>Pyriculariaceae</taxon>
        <taxon>Pyricularia</taxon>
    </lineage>
</organism>
<reference evidence="4" key="2">
    <citation type="submission" date="2019-10" db="EMBL/GenBank/DDBJ databases">
        <authorList>
            <consortium name="NCBI Genome Project"/>
        </authorList>
    </citation>
    <scope>NUCLEOTIDE SEQUENCE</scope>
    <source>
        <strain evidence="4">NI907</strain>
    </source>
</reference>
<dbReference type="GeneID" id="41964159"/>
<name>A0A6P8ASC5_PYRGI</name>
<proteinExistence type="predicted"/>
<protein>
    <submittedName>
        <fullName evidence="4">Uncharacterized protein</fullName>
    </submittedName>
</protein>
<dbReference type="InterPro" id="IPR035940">
    <property type="entry name" value="CAP_sf"/>
</dbReference>
<gene>
    <name evidence="4" type="ORF">PgNI_09264</name>
</gene>
<accession>A0A6P8ASC5</accession>
<sequence>MLPTVLLLSTILTSTITAGFPNLLDELFYIRIDDFKDAMLTTHNRFRSEYSAFDRKWNDTLAESSTFYLDEVAISLDCEFEHSDATPIPAGNEGLETSPKTKPSLEELDTLSRQQRGEDHGYFVGLPEGHSGDKMFVEVITRKKNIPPGSRPPRPPKSANKPVQKTASEGDTPSGYVGRPLEAP</sequence>
<feature type="compositionally biased region" description="Polar residues" evidence="1">
    <location>
        <begin position="161"/>
        <end position="171"/>
    </location>
</feature>
<evidence type="ECO:0000313" key="3">
    <source>
        <dbReference type="Proteomes" id="UP000515153"/>
    </source>
</evidence>
<dbReference type="KEGG" id="pgri:PgNI_09264"/>
<feature type="signal peptide" evidence="2">
    <location>
        <begin position="1"/>
        <end position="18"/>
    </location>
</feature>
<evidence type="ECO:0000256" key="2">
    <source>
        <dbReference type="SAM" id="SignalP"/>
    </source>
</evidence>
<dbReference type="RefSeq" id="XP_030977795.1">
    <property type="nucleotide sequence ID" value="XM_031129251.1"/>
</dbReference>
<keyword evidence="3" id="KW-1185">Reference proteome</keyword>
<evidence type="ECO:0000256" key="1">
    <source>
        <dbReference type="SAM" id="MobiDB-lite"/>
    </source>
</evidence>
<feature type="chain" id="PRO_5028145417" evidence="2">
    <location>
        <begin position="19"/>
        <end position="184"/>
    </location>
</feature>
<dbReference type="Proteomes" id="UP000515153">
    <property type="component" value="Unplaced"/>
</dbReference>